<proteinExistence type="predicted"/>
<sequence>MGHRKPDILKYEKYRATNKIIEDRVADDTNTTRHPVELELRNYSGSIAQDQFTLLKQKANPDNLNLTWEFVLHGNMHRPTPQYQQDQPSDDYSWDAGSPCSLSKHIPKDILRWAMLWYIWYQRCKHDLRNGQFPIGVLLY</sequence>
<gene>
    <name evidence="1" type="ORF">PHYPA_011958</name>
</gene>
<keyword evidence="3" id="KW-1185">Reference proteome</keyword>
<dbReference type="Gramene" id="Pp3c8_22979V3.1">
    <property type="protein sequence ID" value="Pp3c8_22979V3.1"/>
    <property type="gene ID" value="Pp3c8_22979"/>
</dbReference>
<evidence type="ECO:0000313" key="2">
    <source>
        <dbReference type="EnsemblPlants" id="Pp3c8_22979V3.1"/>
    </source>
</evidence>
<protein>
    <submittedName>
        <fullName evidence="1 2">Uncharacterized protein</fullName>
    </submittedName>
</protein>
<dbReference type="EMBL" id="ABEU02000008">
    <property type="protein sequence ID" value="PNR50061.1"/>
    <property type="molecule type" value="Genomic_DNA"/>
</dbReference>
<dbReference type="AlphaFoldDB" id="A0A2K1K8G5"/>
<organism evidence="1">
    <name type="scientific">Physcomitrium patens</name>
    <name type="common">Spreading-leaved earth moss</name>
    <name type="synonym">Physcomitrella patens</name>
    <dbReference type="NCBI Taxonomy" id="3218"/>
    <lineage>
        <taxon>Eukaryota</taxon>
        <taxon>Viridiplantae</taxon>
        <taxon>Streptophyta</taxon>
        <taxon>Embryophyta</taxon>
        <taxon>Bryophyta</taxon>
        <taxon>Bryophytina</taxon>
        <taxon>Bryopsida</taxon>
        <taxon>Funariidae</taxon>
        <taxon>Funariales</taxon>
        <taxon>Funariaceae</taxon>
        <taxon>Physcomitrium</taxon>
    </lineage>
</organism>
<name>A0A2K1K8G5_PHYPA</name>
<dbReference type="InParanoid" id="A0A2K1K8G5"/>
<reference evidence="1 3" key="2">
    <citation type="journal article" date="2018" name="Plant J.">
        <title>The Physcomitrella patens chromosome-scale assembly reveals moss genome structure and evolution.</title>
        <authorList>
            <person name="Lang D."/>
            <person name="Ullrich K.K."/>
            <person name="Murat F."/>
            <person name="Fuchs J."/>
            <person name="Jenkins J."/>
            <person name="Haas F.B."/>
            <person name="Piednoel M."/>
            <person name="Gundlach H."/>
            <person name="Van Bel M."/>
            <person name="Meyberg R."/>
            <person name="Vives C."/>
            <person name="Morata J."/>
            <person name="Symeonidi A."/>
            <person name="Hiss M."/>
            <person name="Muchero W."/>
            <person name="Kamisugi Y."/>
            <person name="Saleh O."/>
            <person name="Blanc G."/>
            <person name="Decker E.L."/>
            <person name="van Gessel N."/>
            <person name="Grimwood J."/>
            <person name="Hayes R.D."/>
            <person name="Graham S.W."/>
            <person name="Gunter L.E."/>
            <person name="McDaniel S.F."/>
            <person name="Hoernstein S.N.W."/>
            <person name="Larsson A."/>
            <person name="Li F.W."/>
            <person name="Perroud P.F."/>
            <person name="Phillips J."/>
            <person name="Ranjan P."/>
            <person name="Rokshar D.S."/>
            <person name="Rothfels C.J."/>
            <person name="Schneider L."/>
            <person name="Shu S."/>
            <person name="Stevenson D.W."/>
            <person name="Thummler F."/>
            <person name="Tillich M."/>
            <person name="Villarreal Aguilar J.C."/>
            <person name="Widiez T."/>
            <person name="Wong G.K."/>
            <person name="Wymore A."/>
            <person name="Zhang Y."/>
            <person name="Zimmer A.D."/>
            <person name="Quatrano R.S."/>
            <person name="Mayer K.F.X."/>
            <person name="Goodstein D."/>
            <person name="Casacuberta J.M."/>
            <person name="Vandepoele K."/>
            <person name="Reski R."/>
            <person name="Cuming A.C."/>
            <person name="Tuskan G.A."/>
            <person name="Maumus F."/>
            <person name="Salse J."/>
            <person name="Schmutz J."/>
            <person name="Rensing S.A."/>
        </authorList>
    </citation>
    <scope>NUCLEOTIDE SEQUENCE [LARGE SCALE GENOMIC DNA]</scope>
    <source>
        <strain evidence="2 3">cv. Gransden 2004</strain>
    </source>
</reference>
<dbReference type="EnsemblPlants" id="Pp3c8_22979V3.1">
    <property type="protein sequence ID" value="Pp3c8_22979V3.1"/>
    <property type="gene ID" value="Pp3c8_22979"/>
</dbReference>
<dbReference type="Proteomes" id="UP000006727">
    <property type="component" value="Chromosome 8"/>
</dbReference>
<accession>A0A2K1K8G5</accession>
<evidence type="ECO:0000313" key="1">
    <source>
        <dbReference type="EMBL" id="PNR50061.1"/>
    </source>
</evidence>
<reference evidence="1 3" key="1">
    <citation type="journal article" date="2008" name="Science">
        <title>The Physcomitrella genome reveals evolutionary insights into the conquest of land by plants.</title>
        <authorList>
            <person name="Rensing S."/>
            <person name="Lang D."/>
            <person name="Zimmer A."/>
            <person name="Terry A."/>
            <person name="Salamov A."/>
            <person name="Shapiro H."/>
            <person name="Nishiyama T."/>
            <person name="Perroud P.-F."/>
            <person name="Lindquist E."/>
            <person name="Kamisugi Y."/>
            <person name="Tanahashi T."/>
            <person name="Sakakibara K."/>
            <person name="Fujita T."/>
            <person name="Oishi K."/>
            <person name="Shin-I T."/>
            <person name="Kuroki Y."/>
            <person name="Toyoda A."/>
            <person name="Suzuki Y."/>
            <person name="Hashimoto A."/>
            <person name="Yamaguchi K."/>
            <person name="Sugano A."/>
            <person name="Kohara Y."/>
            <person name="Fujiyama A."/>
            <person name="Anterola A."/>
            <person name="Aoki S."/>
            <person name="Ashton N."/>
            <person name="Barbazuk W.B."/>
            <person name="Barker E."/>
            <person name="Bennetzen J."/>
            <person name="Bezanilla M."/>
            <person name="Blankenship R."/>
            <person name="Cho S.H."/>
            <person name="Dutcher S."/>
            <person name="Estelle M."/>
            <person name="Fawcett J.A."/>
            <person name="Gundlach H."/>
            <person name="Hanada K."/>
            <person name="Heyl A."/>
            <person name="Hicks K.A."/>
            <person name="Hugh J."/>
            <person name="Lohr M."/>
            <person name="Mayer K."/>
            <person name="Melkozernov A."/>
            <person name="Murata T."/>
            <person name="Nelson D."/>
            <person name="Pils B."/>
            <person name="Prigge M."/>
            <person name="Reiss B."/>
            <person name="Renner T."/>
            <person name="Rombauts S."/>
            <person name="Rushton P."/>
            <person name="Sanderfoot A."/>
            <person name="Schween G."/>
            <person name="Shiu S.-H."/>
            <person name="Stueber K."/>
            <person name="Theodoulou F.L."/>
            <person name="Tu H."/>
            <person name="Van de Peer Y."/>
            <person name="Verrier P.J."/>
            <person name="Waters E."/>
            <person name="Wood A."/>
            <person name="Yang L."/>
            <person name="Cove D."/>
            <person name="Cuming A."/>
            <person name="Hasebe M."/>
            <person name="Lucas S."/>
            <person name="Mishler D.B."/>
            <person name="Reski R."/>
            <person name="Grigoriev I."/>
            <person name="Quatrano R.S."/>
            <person name="Boore J.L."/>
        </authorList>
    </citation>
    <scope>NUCLEOTIDE SEQUENCE [LARGE SCALE GENOMIC DNA]</scope>
    <source>
        <strain evidence="2 3">cv. Gransden 2004</strain>
    </source>
</reference>
<evidence type="ECO:0000313" key="3">
    <source>
        <dbReference type="Proteomes" id="UP000006727"/>
    </source>
</evidence>
<reference evidence="2" key="3">
    <citation type="submission" date="2020-12" db="UniProtKB">
        <authorList>
            <consortium name="EnsemblPlants"/>
        </authorList>
    </citation>
    <scope>IDENTIFICATION</scope>
</reference>